<feature type="compositionally biased region" description="Pro residues" evidence="3">
    <location>
        <begin position="138"/>
        <end position="147"/>
    </location>
</feature>
<feature type="region of interest" description="Disordered" evidence="3">
    <location>
        <begin position="880"/>
        <end position="900"/>
    </location>
</feature>
<feature type="region of interest" description="Disordered" evidence="3">
    <location>
        <begin position="98"/>
        <end position="163"/>
    </location>
</feature>
<feature type="compositionally biased region" description="Low complexity" evidence="3">
    <location>
        <begin position="43"/>
        <end position="54"/>
    </location>
</feature>
<feature type="compositionally biased region" description="Acidic residues" evidence="3">
    <location>
        <begin position="431"/>
        <end position="447"/>
    </location>
</feature>
<feature type="compositionally biased region" description="Basic and acidic residues" evidence="3">
    <location>
        <begin position="400"/>
        <end position="416"/>
    </location>
</feature>
<sequence length="1536" mass="167969">MHGQGNFASQSDRVQASLQPPYQWHVPGSFPPRTPAQPPAAPPSAVSQAPATSSHAGQSAPPMYEHRMHPPPTAHHLPPLQAPLRTLSSAIPTSQSFVNPLQRPLMPGSMPMSSTHLNAQQSSQHPSHMGNQIAHPSLAPPAGPPWPDLSRNLPPQRLPPPPIRGQTTYWPPVNPQTMLRGAAQGVVHSLPSSSGSLVHSIPRENHVSSVASPVLPPPSSSVSSLPLPSLPSISQPSSSMPHAFSKLQQQCKSEERTNKSHGFGVTGLESSNDMLGPTGVRSDALVVDESNTMDEGSGCQVSSVVGSGSTADGSLALDCPQAPPKPTEEKVIQKIEILCQFIARNGPSFEDMARKRESSNPEFEFLFGGQPGSEAAIAHNYFQWLKKKYCSMGRLPEKRNHSPSRHLEIHSPRHPDSLTVAATSDTRVDSDMEMEDDMTQPHEDEETSWSVQDLSCGAGLVQVKMDTKEQSHVVQDTVNDAAPENVQSDKFPCPGDAILNDQGKGLIIPTHQNQLIPRNTLAEVHRDIDLPYSSELPLGGSLGKSTVFPDADLTSSSVVEHVSLDNTSAKDVKSSFRLLQEDYPSNASLENNDKASHHGKHVEMVTQSAAEGDSAKVSENIEVYIRPEIPSKVEKAAGQLFESTRTDSASINSLHSESKLKETATSSIGGATNEISDESLDKGSVQAVPSLEPFNQKGSFRNAAEYKNDSPEISKENKDRNFEAAPTSVKVDEFGRLVRKGVSDSDSDDSHHAGQHNRGGRNRSRSLSPGSRRKIGSSGHKREKRSCSRSWSPRRRRSRSRSPRRWRSRSRSPRRWRSRSRSPRRRRSRSRSPFRRVNEFRDGSIRRDRGRKQECFDFLRGRCYRGASCRYLHHDVEIDGSHKRRKPQNAEKPSGVGRTDIIQETDDKSVGALKRVDDEVMKQGLQYFSSMPDGSFDGMRGQKRDERTDLDNVGNREADRWQKSTLNDEIKDFSTGIPCTASFKQEEDIHRSLSVDFHHQPISGADAMKTHSKTLDMHSPMKNSVEPSRVNADAAVSAKLLSHPVNSSSVLKLSSDENFTSSSVTSYGGMNTWNFAKDQNVASGASYPFQSASQEGLPSALLSNTQPHLFSGPPNCTLKSMPAADVRGTAVTHDDGGNATHGGYTHYPHSHMPHSTNLGSQAFLKPYPSLMQPEDQRLGTSAAGTPPNEHLVGHSLTKEALNSNNMNPFPTGNIPPTELSKSAQGHSSLQNTGNTSGLDVPRKITTPVYPLELQDTNQSSAAPDFGGSRVTSHYNPYGSTFEQPLVSRFGADTLPQDYNSRYNTLQCVPNCGSVKTSSPVKSAAGVQQTVAQSKGDQYDPLFDSFETSSNSVKKVDHIQNQGSIYDSDIMLSMSGSNKPMDVEENNKKKEIEAFITSTSPDDDGFGETADAEVGDVENLSLSIPIDEANDMVGEVEIDQVKSPGKSKRHKESRSMKLFKVALADFVKEVLSPSWRQGNMSKEAFKTIVKKTVDKVTGVMKSHHIPKSQSKINHYINSSQQKLTKLVMGYVDKFVKV</sequence>
<feature type="region of interest" description="Disordered" evidence="3">
    <location>
        <begin position="741"/>
        <end position="835"/>
    </location>
</feature>
<evidence type="ECO:0000256" key="1">
    <source>
        <dbReference type="ARBA" id="ARBA00022664"/>
    </source>
</evidence>
<keyword evidence="2" id="KW-0862">Zinc</keyword>
<feature type="region of interest" description="Disordered" evidence="3">
    <location>
        <begin position="1220"/>
        <end position="1241"/>
    </location>
</feature>
<keyword evidence="2" id="KW-0479">Metal-binding</keyword>
<dbReference type="PANTHER" id="PTHR36886">
    <property type="entry name" value="PROTEIN FRIGIDA-ESSENTIAL 1"/>
    <property type="match status" value="1"/>
</dbReference>
<feature type="compositionally biased region" description="Basic residues" evidence="3">
    <location>
        <begin position="792"/>
        <end position="834"/>
    </location>
</feature>
<evidence type="ECO:0000256" key="2">
    <source>
        <dbReference type="PROSITE-ProRule" id="PRU00723"/>
    </source>
</evidence>
<name>A0A6P8E9B5_PUNGR</name>
<feature type="zinc finger region" description="C3H1-type" evidence="2">
    <location>
        <begin position="849"/>
        <end position="876"/>
    </location>
</feature>
<feature type="region of interest" description="Disordered" evidence="3">
    <location>
        <begin position="643"/>
        <end position="727"/>
    </location>
</feature>
<dbReference type="InterPro" id="IPR052650">
    <property type="entry name" value="Zinc_finger_CCCH"/>
</dbReference>
<feature type="region of interest" description="Disordered" evidence="3">
    <location>
        <begin position="400"/>
        <end position="450"/>
    </location>
</feature>
<feature type="compositionally biased region" description="Basic residues" evidence="3">
    <location>
        <begin position="753"/>
        <end position="764"/>
    </location>
</feature>
<dbReference type="RefSeq" id="XP_031403874.1">
    <property type="nucleotide sequence ID" value="XM_031548014.1"/>
</dbReference>
<feature type="compositionally biased region" description="Low complexity" evidence="3">
    <location>
        <begin position="220"/>
        <end position="239"/>
    </location>
</feature>
<dbReference type="InterPro" id="IPR035967">
    <property type="entry name" value="SWAP/Surp_sf"/>
</dbReference>
<organism evidence="6 8">
    <name type="scientific">Punica granatum</name>
    <name type="common">Pomegranate</name>
    <dbReference type="NCBI Taxonomy" id="22663"/>
    <lineage>
        <taxon>Eukaryota</taxon>
        <taxon>Viridiplantae</taxon>
        <taxon>Streptophyta</taxon>
        <taxon>Embryophyta</taxon>
        <taxon>Tracheophyta</taxon>
        <taxon>Spermatophyta</taxon>
        <taxon>Magnoliopsida</taxon>
        <taxon>eudicotyledons</taxon>
        <taxon>Gunneridae</taxon>
        <taxon>Pentapetalae</taxon>
        <taxon>rosids</taxon>
        <taxon>malvids</taxon>
        <taxon>Myrtales</taxon>
        <taxon>Lythraceae</taxon>
        <taxon>Punica</taxon>
    </lineage>
</organism>
<reference evidence="7 8" key="2">
    <citation type="submission" date="2025-04" db="UniProtKB">
        <authorList>
            <consortium name="RefSeq"/>
        </authorList>
    </citation>
    <scope>IDENTIFICATION</scope>
    <source>
        <tissue evidence="7 8">Leaf</tissue>
    </source>
</reference>
<dbReference type="GeneID" id="116213168"/>
<dbReference type="Pfam" id="PF01805">
    <property type="entry name" value="Surp"/>
    <property type="match status" value="1"/>
</dbReference>
<protein>
    <submittedName>
        <fullName evidence="7 8">Uncharacterized protein LOC116213168</fullName>
    </submittedName>
</protein>
<dbReference type="OrthoDB" id="21470at2759"/>
<feature type="domain" description="C3H1-type" evidence="4">
    <location>
        <begin position="849"/>
        <end position="876"/>
    </location>
</feature>
<accession>A0A6P8E9B5</accession>
<feature type="region of interest" description="Disordered" evidence="3">
    <location>
        <begin position="1"/>
        <end position="80"/>
    </location>
</feature>
<dbReference type="InterPro" id="IPR000571">
    <property type="entry name" value="Znf_CCCH"/>
</dbReference>
<evidence type="ECO:0000313" key="6">
    <source>
        <dbReference type="Proteomes" id="UP000515151"/>
    </source>
</evidence>
<feature type="compositionally biased region" description="Pro residues" evidence="3">
    <location>
        <begin position="29"/>
        <end position="42"/>
    </location>
</feature>
<dbReference type="GO" id="GO:0003723">
    <property type="term" value="F:RNA binding"/>
    <property type="evidence" value="ECO:0007669"/>
    <property type="project" value="InterPro"/>
</dbReference>
<dbReference type="Proteomes" id="UP000515151">
    <property type="component" value="Chromosome 7"/>
</dbReference>
<dbReference type="SUPFAM" id="SSF109905">
    <property type="entry name" value="Surp module (SWAP domain)"/>
    <property type="match status" value="1"/>
</dbReference>
<dbReference type="GO" id="GO:0008270">
    <property type="term" value="F:zinc ion binding"/>
    <property type="evidence" value="ECO:0007669"/>
    <property type="project" value="UniProtKB-KW"/>
</dbReference>
<dbReference type="PROSITE" id="PS50103">
    <property type="entry name" value="ZF_C3H1"/>
    <property type="match status" value="1"/>
</dbReference>
<dbReference type="PANTHER" id="PTHR36886:SF7">
    <property type="entry name" value="EXPRESSED PROTEIN"/>
    <property type="match status" value="1"/>
</dbReference>
<dbReference type="GO" id="GO:0006397">
    <property type="term" value="P:mRNA processing"/>
    <property type="evidence" value="ECO:0007669"/>
    <property type="project" value="UniProtKB-KW"/>
</dbReference>
<evidence type="ECO:0000259" key="4">
    <source>
        <dbReference type="PROSITE" id="PS50103"/>
    </source>
</evidence>
<reference evidence="6" key="1">
    <citation type="journal article" date="2020" name="Plant Biotechnol. J.">
        <title>The pomegranate (Punica granatum L.) draft genome dissects genetic divergence between soft- and hard-seeded cultivars.</title>
        <authorList>
            <person name="Luo X."/>
            <person name="Li H."/>
            <person name="Wu Z."/>
            <person name="Yao W."/>
            <person name="Zhao P."/>
            <person name="Cao D."/>
            <person name="Yu H."/>
            <person name="Li K."/>
            <person name="Poudel K."/>
            <person name="Zhao D."/>
            <person name="Zhang F."/>
            <person name="Xia X."/>
            <person name="Chen L."/>
            <person name="Wang Q."/>
            <person name="Jing D."/>
            <person name="Cao S."/>
        </authorList>
    </citation>
    <scope>NUCLEOTIDE SEQUENCE [LARGE SCALE GENOMIC DNA]</scope>
</reference>
<evidence type="ECO:0000313" key="7">
    <source>
        <dbReference type="RefSeq" id="XP_031403874.1"/>
    </source>
</evidence>
<dbReference type="Gene3D" id="3.30.1370.210">
    <property type="match status" value="1"/>
</dbReference>
<dbReference type="Gene3D" id="1.10.10.790">
    <property type="entry name" value="Surp module"/>
    <property type="match status" value="1"/>
</dbReference>
<feature type="compositionally biased region" description="Polar residues" evidence="3">
    <location>
        <begin position="643"/>
        <end position="655"/>
    </location>
</feature>
<feature type="compositionally biased region" description="Polar residues" evidence="3">
    <location>
        <begin position="1"/>
        <end position="20"/>
    </location>
</feature>
<feature type="compositionally biased region" description="Polar residues" evidence="3">
    <location>
        <begin position="663"/>
        <end position="674"/>
    </location>
</feature>
<feature type="region of interest" description="Disordered" evidence="3">
    <location>
        <begin position="209"/>
        <end position="279"/>
    </location>
</feature>
<evidence type="ECO:0000313" key="8">
    <source>
        <dbReference type="RefSeq" id="XP_031403875.1"/>
    </source>
</evidence>
<evidence type="ECO:0000256" key="3">
    <source>
        <dbReference type="SAM" id="MobiDB-lite"/>
    </source>
</evidence>
<evidence type="ECO:0000259" key="5">
    <source>
        <dbReference type="PROSITE" id="PS50128"/>
    </source>
</evidence>
<gene>
    <name evidence="7 8" type="primary">LOC116213168</name>
</gene>
<feature type="compositionally biased region" description="Polar residues" evidence="3">
    <location>
        <begin position="1220"/>
        <end position="1237"/>
    </location>
</feature>
<feature type="compositionally biased region" description="Polar residues" evidence="3">
    <location>
        <begin position="111"/>
        <end position="130"/>
    </location>
</feature>
<feature type="compositionally biased region" description="Basic and acidic residues" evidence="3">
    <location>
        <begin position="704"/>
        <end position="722"/>
    </location>
</feature>
<keyword evidence="1" id="KW-0507">mRNA processing</keyword>
<dbReference type="RefSeq" id="XP_031403875.1">
    <property type="nucleotide sequence ID" value="XM_031548015.1"/>
</dbReference>
<dbReference type="PROSITE" id="PS50128">
    <property type="entry name" value="SURP"/>
    <property type="match status" value="1"/>
</dbReference>
<proteinExistence type="predicted"/>
<feature type="domain" description="SURP motif" evidence="5">
    <location>
        <begin position="334"/>
        <end position="382"/>
    </location>
</feature>
<keyword evidence="6" id="KW-1185">Reference proteome</keyword>
<keyword evidence="2" id="KW-0863">Zinc-finger</keyword>
<dbReference type="SMART" id="SM00648">
    <property type="entry name" value="SWAP"/>
    <property type="match status" value="1"/>
</dbReference>
<feature type="compositionally biased region" description="Basic residues" evidence="3">
    <location>
        <begin position="771"/>
        <end position="784"/>
    </location>
</feature>
<dbReference type="InterPro" id="IPR000061">
    <property type="entry name" value="Surp"/>
</dbReference>